<dbReference type="AlphaFoldDB" id="A0A7X0C0L4"/>
<evidence type="ECO:0000313" key="1">
    <source>
        <dbReference type="EMBL" id="MBB6345526.1"/>
    </source>
</evidence>
<reference evidence="1 2" key="1">
    <citation type="submission" date="2020-08" db="EMBL/GenBank/DDBJ databases">
        <title>Sequencing the genomes of 1000 actinobacteria strains.</title>
        <authorList>
            <person name="Klenk H.-P."/>
        </authorList>
    </citation>
    <scope>NUCLEOTIDE SEQUENCE [LARGE SCALE GENOMIC DNA]</scope>
    <source>
        <strain evidence="1 2">DSM 45913</strain>
    </source>
</reference>
<evidence type="ECO:0000313" key="2">
    <source>
        <dbReference type="Proteomes" id="UP000583800"/>
    </source>
</evidence>
<dbReference type="Proteomes" id="UP000583800">
    <property type="component" value="Unassembled WGS sequence"/>
</dbReference>
<comment type="caution">
    <text evidence="1">The sequence shown here is derived from an EMBL/GenBank/DDBJ whole genome shotgun (WGS) entry which is preliminary data.</text>
</comment>
<proteinExistence type="predicted"/>
<sequence length="179" mass="19890">MDVTALLIAIVGILGTLASALLTQRNATRLKMLEIQSAERQRVANYEIAAEQEAEKLRRSCFVAVNYALRNYYSTLQNHRRTLASRSPREGELARLEEIREASRAALAEAQMVAPEDILSIARDSASLLFDAYQTLACVDRDIKKDAHSRLEKADQILNAASLSLSTLRASMRKNLGVD</sequence>
<protein>
    <submittedName>
        <fullName evidence="1">Uncharacterized protein</fullName>
    </submittedName>
</protein>
<accession>A0A7X0C0L4</accession>
<dbReference type="RefSeq" id="WP_185083460.1">
    <property type="nucleotide sequence ID" value="NZ_JACHJB010000001.1"/>
</dbReference>
<dbReference type="EMBL" id="JACHJB010000001">
    <property type="protein sequence ID" value="MBB6345526.1"/>
    <property type="molecule type" value="Genomic_DNA"/>
</dbReference>
<name>A0A7X0C0L4_9ACTN</name>
<keyword evidence="2" id="KW-1185">Reference proteome</keyword>
<organism evidence="1 2">
    <name type="scientific">Nonomuraea muscovyensis</name>
    <dbReference type="NCBI Taxonomy" id="1124761"/>
    <lineage>
        <taxon>Bacteria</taxon>
        <taxon>Bacillati</taxon>
        <taxon>Actinomycetota</taxon>
        <taxon>Actinomycetes</taxon>
        <taxon>Streptosporangiales</taxon>
        <taxon>Streptosporangiaceae</taxon>
        <taxon>Nonomuraea</taxon>
    </lineage>
</organism>
<gene>
    <name evidence="1" type="ORF">FHU36_002035</name>
</gene>